<dbReference type="Pfam" id="PF00005">
    <property type="entry name" value="ABC_tran"/>
    <property type="match status" value="1"/>
</dbReference>
<proteinExistence type="predicted"/>
<keyword evidence="2" id="KW-0547">Nucleotide-binding</keyword>
<dbReference type="PANTHER" id="PTHR42939:SF1">
    <property type="entry name" value="ABC TRANSPORTER ATP-BINDING PROTEIN ALBC-RELATED"/>
    <property type="match status" value="1"/>
</dbReference>
<keyword evidence="1" id="KW-0813">Transport</keyword>
<sequence>MNADQAPVIDIVDLTVAYKRSRRPPVRAVSGLNLQIEEGEVVGLVGPNGAGKTTTIKALMGFLFPAGGKVRLFRLKAGSVEAKRRIGYLPEVAVYYPFLSAREALWLYATLQEVPGAQKKRMISELIEKVG</sequence>
<protein>
    <recommendedName>
        <fullName evidence="4">ABC transporter domain-containing protein</fullName>
    </recommendedName>
</protein>
<evidence type="ECO:0000256" key="2">
    <source>
        <dbReference type="ARBA" id="ARBA00022741"/>
    </source>
</evidence>
<dbReference type="EMBL" id="BARS01017466">
    <property type="protein sequence ID" value="GAF98035.1"/>
    <property type="molecule type" value="Genomic_DNA"/>
</dbReference>
<dbReference type="InterPro" id="IPR003439">
    <property type="entry name" value="ABC_transporter-like_ATP-bd"/>
</dbReference>
<feature type="non-terminal residue" evidence="5">
    <location>
        <position position="131"/>
    </location>
</feature>
<evidence type="ECO:0000256" key="1">
    <source>
        <dbReference type="ARBA" id="ARBA00022448"/>
    </source>
</evidence>
<dbReference type="InterPro" id="IPR027417">
    <property type="entry name" value="P-loop_NTPase"/>
</dbReference>
<gene>
    <name evidence="5" type="ORF">S01H1_28565</name>
</gene>
<dbReference type="GO" id="GO:0016887">
    <property type="term" value="F:ATP hydrolysis activity"/>
    <property type="evidence" value="ECO:0007669"/>
    <property type="project" value="InterPro"/>
</dbReference>
<evidence type="ECO:0000256" key="3">
    <source>
        <dbReference type="ARBA" id="ARBA00022840"/>
    </source>
</evidence>
<dbReference type="Gene3D" id="3.40.50.300">
    <property type="entry name" value="P-loop containing nucleotide triphosphate hydrolases"/>
    <property type="match status" value="1"/>
</dbReference>
<keyword evidence="3" id="KW-0067">ATP-binding</keyword>
<organism evidence="5">
    <name type="scientific">marine sediment metagenome</name>
    <dbReference type="NCBI Taxonomy" id="412755"/>
    <lineage>
        <taxon>unclassified sequences</taxon>
        <taxon>metagenomes</taxon>
        <taxon>ecological metagenomes</taxon>
    </lineage>
</organism>
<evidence type="ECO:0000313" key="5">
    <source>
        <dbReference type="EMBL" id="GAF98035.1"/>
    </source>
</evidence>
<dbReference type="InterPro" id="IPR051782">
    <property type="entry name" value="ABC_Transporter_VariousFunc"/>
</dbReference>
<accession>X0VBS3</accession>
<reference evidence="5" key="1">
    <citation type="journal article" date="2014" name="Front. Microbiol.">
        <title>High frequency of phylogenetically diverse reductive dehalogenase-homologous genes in deep subseafloor sedimentary metagenomes.</title>
        <authorList>
            <person name="Kawai M."/>
            <person name="Futagami T."/>
            <person name="Toyoda A."/>
            <person name="Takaki Y."/>
            <person name="Nishi S."/>
            <person name="Hori S."/>
            <person name="Arai W."/>
            <person name="Tsubouchi T."/>
            <person name="Morono Y."/>
            <person name="Uchiyama I."/>
            <person name="Ito T."/>
            <person name="Fujiyama A."/>
            <person name="Inagaki F."/>
            <person name="Takami H."/>
        </authorList>
    </citation>
    <scope>NUCLEOTIDE SEQUENCE</scope>
    <source>
        <strain evidence="5">Expedition CK06-06</strain>
    </source>
</reference>
<dbReference type="GO" id="GO:0005524">
    <property type="term" value="F:ATP binding"/>
    <property type="evidence" value="ECO:0007669"/>
    <property type="project" value="UniProtKB-KW"/>
</dbReference>
<evidence type="ECO:0000259" key="4">
    <source>
        <dbReference type="Pfam" id="PF00005"/>
    </source>
</evidence>
<comment type="caution">
    <text evidence="5">The sequence shown here is derived from an EMBL/GenBank/DDBJ whole genome shotgun (WGS) entry which is preliminary data.</text>
</comment>
<name>X0VBS3_9ZZZZ</name>
<dbReference type="AlphaFoldDB" id="X0VBS3"/>
<dbReference type="PANTHER" id="PTHR42939">
    <property type="entry name" value="ABC TRANSPORTER ATP-BINDING PROTEIN ALBC-RELATED"/>
    <property type="match status" value="1"/>
</dbReference>
<dbReference type="SUPFAM" id="SSF52540">
    <property type="entry name" value="P-loop containing nucleoside triphosphate hydrolases"/>
    <property type="match status" value="1"/>
</dbReference>
<feature type="domain" description="ABC transporter" evidence="4">
    <location>
        <begin position="30"/>
        <end position="130"/>
    </location>
</feature>